<gene>
    <name evidence="1" type="ORF">SNOG_14359</name>
</gene>
<dbReference type="AlphaFoldDB" id="Q0U1G9"/>
<dbReference type="KEGG" id="pno:SNOG_14359"/>
<dbReference type="GeneID" id="5981473"/>
<protein>
    <submittedName>
        <fullName evidence="1">Uncharacterized protein</fullName>
    </submittedName>
</protein>
<accession>Q0U1G9</accession>
<dbReference type="Proteomes" id="UP000001055">
    <property type="component" value="Unassembled WGS sequence"/>
</dbReference>
<dbReference type="EMBL" id="CH445355">
    <property type="protein sequence ID" value="EAT78230.1"/>
    <property type="molecule type" value="Genomic_DNA"/>
</dbReference>
<sequence>MYKFYFSFCMASSKPWPERMVLRVVLGNEWTRMKHQQLLHMDFELVYVPAGAKQPYTPMGI</sequence>
<proteinExistence type="predicted"/>
<dbReference type="InParanoid" id="Q0U1G9"/>
<evidence type="ECO:0000313" key="1">
    <source>
        <dbReference type="EMBL" id="EAT78230.1"/>
    </source>
</evidence>
<evidence type="ECO:0000313" key="2">
    <source>
        <dbReference type="Proteomes" id="UP000001055"/>
    </source>
</evidence>
<reference evidence="2" key="1">
    <citation type="journal article" date="2007" name="Plant Cell">
        <title>Dothideomycete-plant interactions illuminated by genome sequencing and EST analysis of the wheat pathogen Stagonospora nodorum.</title>
        <authorList>
            <person name="Hane J.K."/>
            <person name="Lowe R.G."/>
            <person name="Solomon P.S."/>
            <person name="Tan K.C."/>
            <person name="Schoch C.L."/>
            <person name="Spatafora J.W."/>
            <person name="Crous P.W."/>
            <person name="Kodira C."/>
            <person name="Birren B.W."/>
            <person name="Galagan J.E."/>
            <person name="Torriani S.F."/>
            <person name="McDonald B.A."/>
            <person name="Oliver R.P."/>
        </authorList>
    </citation>
    <scope>NUCLEOTIDE SEQUENCE [LARGE SCALE GENOMIC DNA]</scope>
    <source>
        <strain evidence="2">SN15 / ATCC MYA-4574 / FGSC 10173</strain>
    </source>
</reference>
<name>Q0U1G9_PHANO</name>
<dbReference type="RefSeq" id="XP_001804549.1">
    <property type="nucleotide sequence ID" value="XM_001804497.1"/>
</dbReference>
<organism evidence="1 2">
    <name type="scientific">Phaeosphaeria nodorum (strain SN15 / ATCC MYA-4574 / FGSC 10173)</name>
    <name type="common">Glume blotch fungus</name>
    <name type="synonym">Parastagonospora nodorum</name>
    <dbReference type="NCBI Taxonomy" id="321614"/>
    <lineage>
        <taxon>Eukaryota</taxon>
        <taxon>Fungi</taxon>
        <taxon>Dikarya</taxon>
        <taxon>Ascomycota</taxon>
        <taxon>Pezizomycotina</taxon>
        <taxon>Dothideomycetes</taxon>
        <taxon>Pleosporomycetidae</taxon>
        <taxon>Pleosporales</taxon>
        <taxon>Pleosporineae</taxon>
        <taxon>Phaeosphaeriaceae</taxon>
        <taxon>Parastagonospora</taxon>
    </lineage>
</organism>